<keyword evidence="7" id="KW-1185">Reference proteome</keyword>
<feature type="domain" description="UspA" evidence="5">
    <location>
        <begin position="5"/>
        <end position="138"/>
    </location>
</feature>
<evidence type="ECO:0000256" key="4">
    <source>
        <dbReference type="ARBA" id="ARBA00037131"/>
    </source>
</evidence>
<evidence type="ECO:0000313" key="7">
    <source>
        <dbReference type="Proteomes" id="UP001409585"/>
    </source>
</evidence>
<dbReference type="SUPFAM" id="SSF52402">
    <property type="entry name" value="Adenine nucleotide alpha hydrolases-like"/>
    <property type="match status" value="2"/>
</dbReference>
<protein>
    <submittedName>
        <fullName evidence="6">Universal stress protein UspE</fullName>
    </submittedName>
</protein>
<comment type="function">
    <text evidence="4">Required for resistance to DNA-damaging agents.</text>
</comment>
<dbReference type="Pfam" id="PF00582">
    <property type="entry name" value="Usp"/>
    <property type="match status" value="2"/>
</dbReference>
<evidence type="ECO:0000259" key="5">
    <source>
        <dbReference type="Pfam" id="PF00582"/>
    </source>
</evidence>
<evidence type="ECO:0000256" key="3">
    <source>
        <dbReference type="ARBA" id="ARBA00022490"/>
    </source>
</evidence>
<dbReference type="Proteomes" id="UP001409585">
    <property type="component" value="Unassembled WGS sequence"/>
</dbReference>
<sequence>MAESKKIFVVVDPSHSKHIALERAIKTAQLAEQPPVVKVFVAVDADAVDTRAVNNNLFRDQSWFSAEIRTPLENAGVEYSLEVCWSSEWQESIARAAKPFHPDLIYLPVHERGSSTRLFFTESKWKLLKNAECPVALIQPGAKEKREIILAAVNFQATKDEQIKLNQSIIGAGERLAGYYGAELHIVNAYLDSMHYPDRGRLAKESGVPPERIHVEEGYTNEAVAALAKRLGADLVIIGTLNQKGLTATRRGNTAERVISALDQDVVVVNY</sequence>
<accession>A0AAV3U430</accession>
<feature type="domain" description="UspA" evidence="5">
    <location>
        <begin position="200"/>
        <end position="269"/>
    </location>
</feature>
<proteinExistence type="inferred from homology"/>
<dbReference type="AlphaFoldDB" id="A0AAV3U430"/>
<dbReference type="Gene3D" id="3.40.50.12370">
    <property type="match status" value="1"/>
</dbReference>
<comment type="caution">
    <text evidence="6">The sequence shown here is derived from an EMBL/GenBank/DDBJ whole genome shotgun (WGS) entry which is preliminary data.</text>
</comment>
<dbReference type="EMBL" id="BAABLX010000027">
    <property type="protein sequence ID" value="GAA4947525.1"/>
    <property type="molecule type" value="Genomic_DNA"/>
</dbReference>
<evidence type="ECO:0000313" key="6">
    <source>
        <dbReference type="EMBL" id="GAA4947525.1"/>
    </source>
</evidence>
<organism evidence="6 7">
    <name type="scientific">Halioxenophilus aromaticivorans</name>
    <dbReference type="NCBI Taxonomy" id="1306992"/>
    <lineage>
        <taxon>Bacteria</taxon>
        <taxon>Pseudomonadati</taxon>
        <taxon>Pseudomonadota</taxon>
        <taxon>Gammaproteobacteria</taxon>
        <taxon>Alteromonadales</taxon>
        <taxon>Alteromonadaceae</taxon>
        <taxon>Halioxenophilus</taxon>
    </lineage>
</organism>
<gene>
    <name evidence="6" type="primary">uspE_2</name>
    <name evidence="6" type="ORF">GCM10025791_28970</name>
</gene>
<reference evidence="7" key="1">
    <citation type="journal article" date="2019" name="Int. J. Syst. Evol. Microbiol.">
        <title>The Global Catalogue of Microorganisms (GCM) 10K type strain sequencing project: providing services to taxonomists for standard genome sequencing and annotation.</title>
        <authorList>
            <consortium name="The Broad Institute Genomics Platform"/>
            <consortium name="The Broad Institute Genome Sequencing Center for Infectious Disease"/>
            <person name="Wu L."/>
            <person name="Ma J."/>
        </authorList>
    </citation>
    <scope>NUCLEOTIDE SEQUENCE [LARGE SCALE GENOMIC DNA]</scope>
    <source>
        <strain evidence="7">JCM 19134</strain>
    </source>
</reference>
<keyword evidence="3" id="KW-0963">Cytoplasm</keyword>
<comment type="subcellular location">
    <subcellularLocation>
        <location evidence="1">Cytoplasm</location>
    </subcellularLocation>
</comment>
<evidence type="ECO:0000256" key="2">
    <source>
        <dbReference type="ARBA" id="ARBA00008791"/>
    </source>
</evidence>
<dbReference type="InterPro" id="IPR006016">
    <property type="entry name" value="UspA"/>
</dbReference>
<dbReference type="PANTHER" id="PTHR47892">
    <property type="entry name" value="UNIVERSAL STRESS PROTEIN E"/>
    <property type="match status" value="1"/>
</dbReference>
<dbReference type="PANTHER" id="PTHR47892:SF1">
    <property type="entry name" value="UNIVERSAL STRESS PROTEIN E"/>
    <property type="match status" value="1"/>
</dbReference>
<comment type="similarity">
    <text evidence="2">Belongs to the universal stress protein A family.</text>
</comment>
<name>A0AAV3U430_9ALTE</name>
<dbReference type="RefSeq" id="WP_345423643.1">
    <property type="nucleotide sequence ID" value="NZ_AP031496.1"/>
</dbReference>
<evidence type="ECO:0000256" key="1">
    <source>
        <dbReference type="ARBA" id="ARBA00004496"/>
    </source>
</evidence>
<dbReference type="GO" id="GO:0005737">
    <property type="term" value="C:cytoplasm"/>
    <property type="evidence" value="ECO:0007669"/>
    <property type="project" value="UniProtKB-SubCell"/>
</dbReference>